<dbReference type="GO" id="GO:0002127">
    <property type="term" value="P:tRNA wobble base cytosine methylation"/>
    <property type="evidence" value="ECO:0007669"/>
    <property type="project" value="EnsemblFungi"/>
</dbReference>
<feature type="region of interest" description="Disordered" evidence="11">
    <location>
        <begin position="697"/>
        <end position="724"/>
    </location>
</feature>
<comment type="subcellular location">
    <subcellularLocation>
        <location evidence="1">Nucleus</location>
    </subcellularLocation>
</comment>
<keyword evidence="5 10" id="KW-0808">Transferase</keyword>
<evidence type="ECO:0000256" key="1">
    <source>
        <dbReference type="ARBA" id="ARBA00004123"/>
    </source>
</evidence>
<evidence type="ECO:0000256" key="9">
    <source>
        <dbReference type="ARBA" id="ARBA00023242"/>
    </source>
</evidence>
<evidence type="ECO:0000256" key="11">
    <source>
        <dbReference type="SAM" id="MobiDB-lite"/>
    </source>
</evidence>
<dbReference type="InterPro" id="IPR018314">
    <property type="entry name" value="RsmB/NOL1/NOP2-like_CS"/>
</dbReference>
<dbReference type="PANTHER" id="PTHR22808">
    <property type="entry name" value="NCL1 YEAST -RELATED NOL1/NOP2/FMU SUN DOMAIN-CONTAINING"/>
    <property type="match status" value="1"/>
</dbReference>
<dbReference type="PANTHER" id="PTHR22808:SF1">
    <property type="entry name" value="RNA CYTOSINE-C(5)-METHYLTRANSFERASE NSUN2-RELATED"/>
    <property type="match status" value="1"/>
</dbReference>
<comment type="similarity">
    <text evidence="2 10">Belongs to the class I-like SAM-binding methyltransferase superfamily. RsmB/NOP family.</text>
</comment>
<protein>
    <recommendedName>
        <fullName evidence="12">SAM-dependent MTase RsmB/NOP-type domain-containing protein</fullName>
    </recommendedName>
</protein>
<dbReference type="InterPro" id="IPR049560">
    <property type="entry name" value="MeTrfase_RsmB-F_NOP2_cat"/>
</dbReference>
<accession>A0A1E3QY35</accession>
<feature type="binding site" evidence="10">
    <location>
        <begin position="173"/>
        <end position="179"/>
    </location>
    <ligand>
        <name>S-adenosyl-L-methionine</name>
        <dbReference type="ChEBI" id="CHEBI:59789"/>
    </ligand>
</feature>
<keyword evidence="6 10" id="KW-0949">S-adenosyl-L-methionine</keyword>
<dbReference type="GO" id="GO:0070301">
    <property type="term" value="P:cellular response to hydrogen peroxide"/>
    <property type="evidence" value="ECO:0007669"/>
    <property type="project" value="EnsemblFungi"/>
</dbReference>
<reference evidence="14" key="1">
    <citation type="submission" date="2016-05" db="EMBL/GenBank/DDBJ databases">
        <title>Comparative genomics of biotechnologically important yeasts.</title>
        <authorList>
            <consortium name="DOE Joint Genome Institute"/>
            <person name="Riley R."/>
            <person name="Haridas S."/>
            <person name="Wolfe K.H."/>
            <person name="Lopes M.R."/>
            <person name="Hittinger C.T."/>
            <person name="Goker M."/>
            <person name="Salamov A."/>
            <person name="Wisecaver J."/>
            <person name="Long T.M."/>
            <person name="Aerts A.L."/>
            <person name="Barry K."/>
            <person name="Choi C."/>
            <person name="Clum A."/>
            <person name="Coughlan A.Y."/>
            <person name="Deshpande S."/>
            <person name="Douglass A.P."/>
            <person name="Hanson S.J."/>
            <person name="Klenk H.-P."/>
            <person name="Labutti K."/>
            <person name="Lapidus A."/>
            <person name="Lindquist E."/>
            <person name="Lipzen A."/>
            <person name="Meier-Kolthoff J.P."/>
            <person name="Ohm R.A."/>
            <person name="Otillar R.P."/>
            <person name="Pangilinan J."/>
            <person name="Peng Y."/>
            <person name="Rokas A."/>
            <person name="Rosa C.A."/>
            <person name="Scheuner C."/>
            <person name="Sibirny A.A."/>
            <person name="Slot J.C."/>
            <person name="Stielow J.B."/>
            <person name="Sun H."/>
            <person name="Kurtzman C.P."/>
            <person name="Blackwell M."/>
            <person name="Grigoriev I.V."/>
            <person name="Jeffries T.W."/>
        </authorList>
    </citation>
    <scope>NUCLEOTIDE SEQUENCE [LARGE SCALE GENOMIC DNA]</scope>
    <source>
        <strain evidence="14">NRRL Y-12698</strain>
    </source>
</reference>
<dbReference type="GO" id="GO:0000049">
    <property type="term" value="F:tRNA binding"/>
    <property type="evidence" value="ECO:0007669"/>
    <property type="project" value="UniProtKB-KW"/>
</dbReference>
<keyword evidence="9" id="KW-0539">Nucleus</keyword>
<feature type="binding site" evidence="10">
    <location>
        <position position="231"/>
    </location>
    <ligand>
        <name>S-adenosyl-L-methionine</name>
        <dbReference type="ChEBI" id="CHEBI:59789"/>
    </ligand>
</feature>
<dbReference type="EMBL" id="KV454427">
    <property type="protein sequence ID" value="ODQ82012.1"/>
    <property type="molecule type" value="Genomic_DNA"/>
</dbReference>
<keyword evidence="14" id="KW-1185">Reference proteome</keyword>
<dbReference type="PROSITE" id="PS51686">
    <property type="entry name" value="SAM_MT_RSMB_NOP"/>
    <property type="match status" value="1"/>
</dbReference>
<dbReference type="Proteomes" id="UP000094336">
    <property type="component" value="Unassembled WGS sequence"/>
</dbReference>
<dbReference type="InterPro" id="IPR023267">
    <property type="entry name" value="RCMT"/>
</dbReference>
<keyword evidence="3" id="KW-0820">tRNA-binding</keyword>
<keyword evidence="8 10" id="KW-0694">RNA-binding</keyword>
<feature type="binding site" evidence="10">
    <location>
        <position position="255"/>
    </location>
    <ligand>
        <name>S-adenosyl-L-methionine</name>
        <dbReference type="ChEBI" id="CHEBI:59789"/>
    </ligand>
</feature>
<dbReference type="InterPro" id="IPR023270">
    <property type="entry name" value="RCMT_NCL1"/>
</dbReference>
<dbReference type="Pfam" id="PF25376">
    <property type="entry name" value="Pre-PUA_NSUN2"/>
    <property type="match status" value="1"/>
</dbReference>
<dbReference type="InterPro" id="IPR057285">
    <property type="entry name" value="Pre-PUA_NSUN2"/>
</dbReference>
<dbReference type="PROSITE" id="PS01153">
    <property type="entry name" value="NOL1_NOP2_SUN"/>
    <property type="match status" value="1"/>
</dbReference>
<dbReference type="SUPFAM" id="SSF53335">
    <property type="entry name" value="S-adenosyl-L-methionine-dependent methyltransferases"/>
    <property type="match status" value="1"/>
</dbReference>
<feature type="active site" description="Nucleophile" evidence="10">
    <location>
        <position position="308"/>
    </location>
</feature>
<evidence type="ECO:0000313" key="14">
    <source>
        <dbReference type="Proteomes" id="UP000094336"/>
    </source>
</evidence>
<feature type="binding site" evidence="10">
    <location>
        <position position="204"/>
    </location>
    <ligand>
        <name>S-adenosyl-L-methionine</name>
        <dbReference type="ChEBI" id="CHEBI:59789"/>
    </ligand>
</feature>
<evidence type="ECO:0000256" key="10">
    <source>
        <dbReference type="PROSITE-ProRule" id="PRU01023"/>
    </source>
</evidence>
<dbReference type="STRING" id="984486.A0A1E3QY35"/>
<dbReference type="InterPro" id="IPR057286">
    <property type="entry name" value="PUA_NSUN2"/>
</dbReference>
<dbReference type="AlphaFoldDB" id="A0A1E3QY35"/>
<dbReference type="Pfam" id="PF01189">
    <property type="entry name" value="Methyltr_RsmB-F"/>
    <property type="match status" value="1"/>
</dbReference>
<dbReference type="GO" id="GO:0005634">
    <property type="term" value="C:nucleus"/>
    <property type="evidence" value="ECO:0007669"/>
    <property type="project" value="UniProtKB-SubCell"/>
</dbReference>
<dbReference type="Gene3D" id="3.40.50.150">
    <property type="entry name" value="Vaccinia Virus protein VP39"/>
    <property type="match status" value="1"/>
</dbReference>
<keyword evidence="7" id="KW-0819">tRNA processing</keyword>
<dbReference type="InterPro" id="IPR001678">
    <property type="entry name" value="MeTrfase_RsmB-F_NOP2_dom"/>
</dbReference>
<feature type="region of interest" description="Disordered" evidence="11">
    <location>
        <begin position="1"/>
        <end position="26"/>
    </location>
</feature>
<gene>
    <name evidence="13" type="ORF">BABINDRAFT_31874</name>
</gene>
<feature type="region of interest" description="Disordered" evidence="11">
    <location>
        <begin position="667"/>
        <end position="686"/>
    </location>
</feature>
<evidence type="ECO:0000256" key="7">
    <source>
        <dbReference type="ARBA" id="ARBA00022694"/>
    </source>
</evidence>
<dbReference type="Pfam" id="PF25378">
    <property type="entry name" value="PUA_NSUN2"/>
    <property type="match status" value="1"/>
</dbReference>
<dbReference type="OrthoDB" id="6093671at2759"/>
<proteinExistence type="inferred from homology"/>
<evidence type="ECO:0000256" key="6">
    <source>
        <dbReference type="ARBA" id="ARBA00022691"/>
    </source>
</evidence>
<evidence type="ECO:0000256" key="8">
    <source>
        <dbReference type="ARBA" id="ARBA00022884"/>
    </source>
</evidence>
<dbReference type="InterPro" id="IPR029063">
    <property type="entry name" value="SAM-dependent_MTases_sf"/>
</dbReference>
<dbReference type="GO" id="GO:0016428">
    <property type="term" value="F:tRNA (cytidine-5-)-methyltransferase activity"/>
    <property type="evidence" value="ECO:0007669"/>
    <property type="project" value="EnsemblFungi"/>
</dbReference>
<dbReference type="RefSeq" id="XP_018987340.1">
    <property type="nucleotide sequence ID" value="XM_019131565.1"/>
</dbReference>
<dbReference type="PRINTS" id="PR02011">
    <property type="entry name" value="RCMTNCL1"/>
</dbReference>
<dbReference type="GO" id="GO:0005737">
    <property type="term" value="C:cytoplasm"/>
    <property type="evidence" value="ECO:0007669"/>
    <property type="project" value="TreeGrafter"/>
</dbReference>
<feature type="compositionally biased region" description="Low complexity" evidence="11">
    <location>
        <begin position="706"/>
        <end position="724"/>
    </location>
</feature>
<evidence type="ECO:0000259" key="12">
    <source>
        <dbReference type="PROSITE" id="PS51686"/>
    </source>
</evidence>
<keyword evidence="4 10" id="KW-0489">Methyltransferase</keyword>
<sequence>MGRKGFKRGGKKQFGKRPQVDDRNNGWTEIARENEKWEKYYKALNIIPEAEWDAFNKACQDTLPLTFRITGSRAHAQEIQEIFVNKHLPLIQDTEWEGEKLAPPKELSWYPDHLGWQLDVSKSVLRKNEQFAQTQRFLVVETEVGNISRQEAVSMIPPLVLDVEPHHAVLDMCAAPGSKTAQLVEALHAQDSVTPATGFVLANDSDYKRSHMLIHQVKRLNSPNFCVVNHDAQLFPKIRLDGQKEFVKFDRILCDVPCSGDGTMRKNVTVWKDWNTGNALGLHTLQLNILNRGLQLLKRGGRLVYSTCSMSPVENEAVVAAALRKWGNQIRLVNCDDRLPGLVRSEGISDWPVFGKDMELREIGAEDVAASVFPPSEEEAKAFNLKNCIRVYPHQQNTGGFFITVFEKIGETVEKKRAASDEQEAVKKAKIDADTPAGTPVPADAPVAAPKQIVKMRKEKLPRDANEEPFVFLDPNHPQLLKCWEFYHIEKDFAKDCTLVRNAQGEPIRTIYYVAPAIRDILSANEQKLKFIHAGIKLFVSQRGEGECLWRAQSESLNVLEHALGPERRISCNPDMLLKLCQQSFPHLPSLAEAEADVAFVEEAKKFEIGCVFLTVNRGEGKEQLFLPLWKGKNSINLMVSKAETYELLYRVFGIVTEKNAEYKQQAKPQKQVEGETPVESAVESAVESTIESAVESVAETPFESAVETPTEVAEAEIPAETAQ</sequence>
<feature type="compositionally biased region" description="Basic residues" evidence="11">
    <location>
        <begin position="1"/>
        <end position="15"/>
    </location>
</feature>
<evidence type="ECO:0000313" key="13">
    <source>
        <dbReference type="EMBL" id="ODQ82012.1"/>
    </source>
</evidence>
<name>A0A1E3QY35_9ASCO</name>
<dbReference type="GeneID" id="30149418"/>
<evidence type="ECO:0000256" key="5">
    <source>
        <dbReference type="ARBA" id="ARBA00022679"/>
    </source>
</evidence>
<organism evidence="13 14">
    <name type="scientific">Babjeviella inositovora NRRL Y-12698</name>
    <dbReference type="NCBI Taxonomy" id="984486"/>
    <lineage>
        <taxon>Eukaryota</taxon>
        <taxon>Fungi</taxon>
        <taxon>Dikarya</taxon>
        <taxon>Ascomycota</taxon>
        <taxon>Saccharomycotina</taxon>
        <taxon>Pichiomycetes</taxon>
        <taxon>Serinales incertae sedis</taxon>
        <taxon>Babjeviella</taxon>
    </lineage>
</organism>
<evidence type="ECO:0000256" key="4">
    <source>
        <dbReference type="ARBA" id="ARBA00022603"/>
    </source>
</evidence>
<evidence type="ECO:0000256" key="2">
    <source>
        <dbReference type="ARBA" id="ARBA00007494"/>
    </source>
</evidence>
<feature type="domain" description="SAM-dependent MTase RsmB/NOP-type" evidence="12">
    <location>
        <begin position="55"/>
        <end position="409"/>
    </location>
</feature>
<dbReference type="PRINTS" id="PR02008">
    <property type="entry name" value="RCMTFAMILY"/>
</dbReference>
<evidence type="ECO:0000256" key="3">
    <source>
        <dbReference type="ARBA" id="ARBA00022555"/>
    </source>
</evidence>